<evidence type="ECO:0000313" key="3">
    <source>
        <dbReference type="EMBL" id="NKE16612.1"/>
    </source>
</evidence>
<name>A0A9X9WE21_9PROT</name>
<dbReference type="PROSITE" id="PS51257">
    <property type="entry name" value="PROKAR_LIPOPROTEIN"/>
    <property type="match status" value="1"/>
</dbReference>
<gene>
    <name evidence="3" type="ORF">GWK15_06635</name>
    <name evidence="2" type="ORF">GXW75_04925</name>
</gene>
<accession>A0A9X9WE21</accession>
<evidence type="ECO:0000313" key="4">
    <source>
        <dbReference type="Proteomes" id="UP000746741"/>
    </source>
</evidence>
<proteinExistence type="predicted"/>
<dbReference type="InterPro" id="IPR015943">
    <property type="entry name" value="WD40/YVTN_repeat-like_dom_sf"/>
</dbReference>
<dbReference type="Proteomes" id="UP001138708">
    <property type="component" value="Unassembled WGS sequence"/>
</dbReference>
<dbReference type="InterPro" id="IPR002372">
    <property type="entry name" value="PQQ_rpt_dom"/>
</dbReference>
<reference evidence="2" key="1">
    <citation type="submission" date="2020-01" db="EMBL/GenBank/DDBJ databases">
        <authorList>
            <person name="Rat A."/>
        </authorList>
    </citation>
    <scope>NUCLEOTIDE SEQUENCE</scope>
    <source>
        <strain evidence="2">LMG 31161</strain>
    </source>
</reference>
<evidence type="ECO:0000313" key="2">
    <source>
        <dbReference type="EMBL" id="MBR0658581.1"/>
    </source>
</evidence>
<dbReference type="InterPro" id="IPR018391">
    <property type="entry name" value="PQQ_b-propeller_rpt"/>
</dbReference>
<dbReference type="AlphaFoldDB" id="A0A9X9WE21"/>
<dbReference type="PANTHER" id="PTHR34512:SF30">
    <property type="entry name" value="OUTER MEMBRANE PROTEIN ASSEMBLY FACTOR BAMB"/>
    <property type="match status" value="1"/>
</dbReference>
<dbReference type="Pfam" id="PF13360">
    <property type="entry name" value="PQQ_2"/>
    <property type="match status" value="2"/>
</dbReference>
<feature type="domain" description="Pyrrolo-quinoline quinone repeat" evidence="1">
    <location>
        <begin position="152"/>
        <end position="362"/>
    </location>
</feature>
<reference evidence="3 4" key="2">
    <citation type="submission" date="2020-02" db="EMBL/GenBank/DDBJ databases">
        <authorList>
            <person name="Sun Q."/>
            <person name="Inoue M."/>
        </authorList>
    </citation>
    <scope>NUCLEOTIDE SEQUENCE [LARGE SCALE GENOMIC DNA]</scope>
    <source>
        <strain evidence="3 4">KCTC 22478</strain>
    </source>
</reference>
<dbReference type="EMBL" id="JAAVUP010000002">
    <property type="protein sequence ID" value="NKE16612.1"/>
    <property type="molecule type" value="Genomic_DNA"/>
</dbReference>
<sequence>MRGIITRRGALLGGAALLAGCETIDDILGEKRQRFDGERRSVVDVPERRLSADDAAQGTAVTLPPPAPRADWPQIGGDAAHSGGHPAFGPSLAQAWRSSFGTGSAYRRRLVTGPVASGGMVFAADASGDMTAIDATNGGRRWRRDISRENESSPPLGAGAAAAGETLYVATGLAELLALNIADGAVRWRVDLPAPARGAPSIADGRVYVPTVASQLVCLAADDGKRIWQHRASPTTTIPLGLGTPAIEGDTVVAGFPSGELFAMRVTDGRVLWTESLAAAGTGALSDIAGVRASPVISGGRAIAVGVGGLTVCVDLRSGRRLWEQESGGTESPWVAGEWVFLTNDVGQVAAIGRDSGQVRWVTSLRPEPRGNRPPERIQLSSPVLAGGRLLVGTGREEIVSIDPLTGTVQGRTSLSGGVTLQPIVVGNMLIAATDAADLVAFSGG</sequence>
<dbReference type="SMART" id="SM00564">
    <property type="entry name" value="PQQ"/>
    <property type="match status" value="6"/>
</dbReference>
<evidence type="ECO:0000259" key="1">
    <source>
        <dbReference type="Pfam" id="PF13360"/>
    </source>
</evidence>
<evidence type="ECO:0000313" key="5">
    <source>
        <dbReference type="Proteomes" id="UP001138708"/>
    </source>
</evidence>
<dbReference type="Proteomes" id="UP000746741">
    <property type="component" value="Unassembled WGS sequence"/>
</dbReference>
<dbReference type="PANTHER" id="PTHR34512">
    <property type="entry name" value="CELL SURFACE PROTEIN"/>
    <property type="match status" value="1"/>
</dbReference>
<dbReference type="SUPFAM" id="SSF50998">
    <property type="entry name" value="Quinoprotein alcohol dehydrogenase-like"/>
    <property type="match status" value="1"/>
</dbReference>
<keyword evidence="4" id="KW-1185">Reference proteome</keyword>
<dbReference type="InterPro" id="IPR011047">
    <property type="entry name" value="Quinoprotein_ADH-like_sf"/>
</dbReference>
<reference evidence="2" key="3">
    <citation type="journal article" date="2021" name="Syst. Appl. Microbiol.">
        <title>Roseomonas hellenica sp. nov., isolated from roots of wild-growing Alkanna tinctoria.</title>
        <authorList>
            <person name="Rat A."/>
            <person name="Naranjo H.D."/>
            <person name="Lebbe L."/>
            <person name="Cnockaert M."/>
            <person name="Krigas N."/>
            <person name="Grigoriadou K."/>
            <person name="Maloupa E."/>
            <person name="Willems A."/>
        </authorList>
    </citation>
    <scope>NUCLEOTIDE SEQUENCE</scope>
    <source>
        <strain evidence="2">LMG 31161</strain>
    </source>
</reference>
<feature type="domain" description="Pyrrolo-quinoline quinone repeat" evidence="1">
    <location>
        <begin position="383"/>
        <end position="443"/>
    </location>
</feature>
<dbReference type="RefSeq" id="WP_168040394.1">
    <property type="nucleotide sequence ID" value="NZ_JAAEDK010000008.1"/>
</dbReference>
<comment type="caution">
    <text evidence="2">The sequence shown here is derived from an EMBL/GenBank/DDBJ whole genome shotgun (WGS) entry which is preliminary data.</text>
</comment>
<dbReference type="EMBL" id="JAAEDK010000008">
    <property type="protein sequence ID" value="MBR0658581.1"/>
    <property type="molecule type" value="Genomic_DNA"/>
</dbReference>
<dbReference type="Gene3D" id="2.130.10.10">
    <property type="entry name" value="YVTN repeat-like/Quinoprotein amine dehydrogenase"/>
    <property type="match status" value="1"/>
</dbReference>
<protein>
    <submittedName>
        <fullName evidence="2">PQQ-binding-like beta-propeller repeat protein</fullName>
    </submittedName>
</protein>
<organism evidence="2 5">
    <name type="scientific">Neoroseomonas oryzicola</name>
    <dbReference type="NCBI Taxonomy" id="535904"/>
    <lineage>
        <taxon>Bacteria</taxon>
        <taxon>Pseudomonadati</taxon>
        <taxon>Pseudomonadota</taxon>
        <taxon>Alphaproteobacteria</taxon>
        <taxon>Acetobacterales</taxon>
        <taxon>Acetobacteraceae</taxon>
        <taxon>Neoroseomonas</taxon>
    </lineage>
</organism>